<dbReference type="InterPro" id="IPR013783">
    <property type="entry name" value="Ig-like_fold"/>
</dbReference>
<dbReference type="PANTHER" id="PTHR37833:SF1">
    <property type="entry name" value="SIGNAL PEPTIDE PROTEIN"/>
    <property type="match status" value="1"/>
</dbReference>
<dbReference type="InterPro" id="IPR011467">
    <property type="entry name" value="DUF1573"/>
</dbReference>
<proteinExistence type="predicted"/>
<sequence>MPKINAKWTRVFLVVGLAGVMGWFIFQPTLRKQAAKTGPQPKLMFDRDSRDFGKVMVGEKVSHHYIVRNTGTAPLVIKKISTSCGCTVAKLDQTVLPPGAKSTIDAELTVRRGSNSQQVYLHSNDPDHPRKTLKLLAQGFERVLLEPGGFNFTSLRLGVTQTNIMRLSAGDGTSFKIIQATLPRMEGLESTVEARPVDPAANGSTGHWKIVLTTTPRHYRWMKKNFSLGILTDHPDFLEHRINVFCSLRFPLQWTDGTPHFLGVAQPGESRKTELTLYSDDGAPFKILEARPLNDEAFQIKSEPLEKDGRHRLTL</sequence>
<accession>A0A382KJI0</accession>
<gene>
    <name evidence="1" type="ORF">METZ01_LOCUS277948</name>
</gene>
<name>A0A382KJI0_9ZZZZ</name>
<dbReference type="PANTHER" id="PTHR37833">
    <property type="entry name" value="LIPOPROTEIN-RELATED"/>
    <property type="match status" value="1"/>
</dbReference>
<dbReference type="EMBL" id="UINC01081342">
    <property type="protein sequence ID" value="SVC25094.1"/>
    <property type="molecule type" value="Genomic_DNA"/>
</dbReference>
<dbReference type="Pfam" id="PF07610">
    <property type="entry name" value="DUF1573"/>
    <property type="match status" value="1"/>
</dbReference>
<evidence type="ECO:0008006" key="2">
    <source>
        <dbReference type="Google" id="ProtNLM"/>
    </source>
</evidence>
<organism evidence="1">
    <name type="scientific">marine metagenome</name>
    <dbReference type="NCBI Taxonomy" id="408172"/>
    <lineage>
        <taxon>unclassified sequences</taxon>
        <taxon>metagenomes</taxon>
        <taxon>ecological metagenomes</taxon>
    </lineage>
</organism>
<dbReference type="AlphaFoldDB" id="A0A382KJI0"/>
<evidence type="ECO:0000313" key="1">
    <source>
        <dbReference type="EMBL" id="SVC25094.1"/>
    </source>
</evidence>
<dbReference type="Gene3D" id="2.60.40.10">
    <property type="entry name" value="Immunoglobulins"/>
    <property type="match status" value="1"/>
</dbReference>
<feature type="non-terminal residue" evidence="1">
    <location>
        <position position="315"/>
    </location>
</feature>
<protein>
    <recommendedName>
        <fullName evidence="2">DUF1573 domain-containing protein</fullName>
    </recommendedName>
</protein>
<reference evidence="1" key="1">
    <citation type="submission" date="2018-05" db="EMBL/GenBank/DDBJ databases">
        <authorList>
            <person name="Lanie J.A."/>
            <person name="Ng W.-L."/>
            <person name="Kazmierczak K.M."/>
            <person name="Andrzejewski T.M."/>
            <person name="Davidsen T.M."/>
            <person name="Wayne K.J."/>
            <person name="Tettelin H."/>
            <person name="Glass J.I."/>
            <person name="Rusch D."/>
            <person name="Podicherti R."/>
            <person name="Tsui H.-C.T."/>
            <person name="Winkler M.E."/>
        </authorList>
    </citation>
    <scope>NUCLEOTIDE SEQUENCE</scope>
</reference>